<keyword evidence="7" id="KW-0547">Nucleotide-binding</keyword>
<dbReference type="GO" id="GO:0005777">
    <property type="term" value="C:peroxisome"/>
    <property type="evidence" value="ECO:0007669"/>
    <property type="project" value="UniProtKB-SubCell"/>
</dbReference>
<feature type="domain" description="BPTI/Kunitz inhibitor" evidence="17">
    <location>
        <begin position="877"/>
        <end position="927"/>
    </location>
</feature>
<dbReference type="InterPro" id="IPR036857">
    <property type="entry name" value="Thyroglobulin_1_sf"/>
</dbReference>
<evidence type="ECO:0000256" key="3">
    <source>
        <dbReference type="ARBA" id="ARBA00004846"/>
    </source>
</evidence>
<dbReference type="Pfam" id="PF14625">
    <property type="entry name" value="Lustrin_cystein"/>
    <property type="match status" value="2"/>
</dbReference>
<evidence type="ECO:0000313" key="19">
    <source>
        <dbReference type="Proteomes" id="UP000035681"/>
    </source>
</evidence>
<dbReference type="SUPFAM" id="SSF57362">
    <property type="entry name" value="BPTI-like"/>
    <property type="match status" value="10"/>
</dbReference>
<keyword evidence="9" id="KW-0276">Fatty acid metabolism</keyword>
<dbReference type="InterPro" id="IPR037069">
    <property type="entry name" value="AcylCoA_DH/ox_N_sf"/>
</dbReference>
<dbReference type="PROSITE" id="PS51162">
    <property type="entry name" value="THYROGLOBULIN_1_2"/>
    <property type="match status" value="1"/>
</dbReference>
<dbReference type="PROSITE" id="PS00280">
    <property type="entry name" value="BPTI_KUNITZ_1"/>
    <property type="match status" value="6"/>
</dbReference>
<evidence type="ECO:0000256" key="7">
    <source>
        <dbReference type="ARBA" id="ARBA00022741"/>
    </source>
</evidence>
<dbReference type="Gene3D" id="4.10.410.10">
    <property type="entry name" value="Pancreatic trypsin inhibitor Kunitz domain"/>
    <property type="match status" value="10"/>
</dbReference>
<protein>
    <submittedName>
        <fullName evidence="20">RNA_pol_L_2 domain-containing protein</fullName>
    </submittedName>
</protein>
<feature type="domain" description="BPTI/Kunitz inhibitor" evidence="17">
    <location>
        <begin position="2208"/>
        <end position="2258"/>
    </location>
</feature>
<dbReference type="InterPro" id="IPR020901">
    <property type="entry name" value="Prtase_inh_Kunz-CS"/>
</dbReference>
<dbReference type="InterPro" id="IPR002655">
    <property type="entry name" value="Acyl-CoA_oxidase_C"/>
</dbReference>
<dbReference type="Gene3D" id="1.20.140.10">
    <property type="entry name" value="Butyryl-CoA Dehydrogenase, subunit A, domain 3"/>
    <property type="match status" value="2"/>
</dbReference>
<comment type="similarity">
    <text evidence="4">Belongs to the acyl-CoA oxidase family.</text>
</comment>
<dbReference type="FunFam" id="1.20.140.10:FF:000005">
    <property type="entry name" value="Acyl-coenzyme A oxidase"/>
    <property type="match status" value="1"/>
</dbReference>
<dbReference type="FunFam" id="1.10.540.10:FF:000006">
    <property type="entry name" value="Acyl-coenzyme A oxidase"/>
    <property type="match status" value="1"/>
</dbReference>
<dbReference type="SUPFAM" id="SSF56645">
    <property type="entry name" value="Acyl-CoA dehydrogenase NM domain-like"/>
    <property type="match status" value="1"/>
</dbReference>
<dbReference type="Pfam" id="PF14749">
    <property type="entry name" value="Acyl-CoA_ox_N"/>
    <property type="match status" value="1"/>
</dbReference>
<feature type="domain" description="BPTI/Kunitz inhibitor" evidence="17">
    <location>
        <begin position="3312"/>
        <end position="3369"/>
    </location>
</feature>
<evidence type="ECO:0000256" key="8">
    <source>
        <dbReference type="ARBA" id="ARBA00022827"/>
    </source>
</evidence>
<evidence type="ECO:0000256" key="12">
    <source>
        <dbReference type="ARBA" id="ARBA00023002"/>
    </source>
</evidence>
<feature type="domain" description="BPTI/Kunitz inhibitor" evidence="17">
    <location>
        <begin position="2274"/>
        <end position="2324"/>
    </location>
</feature>
<feature type="domain" description="BPTI/Kunitz inhibitor" evidence="17">
    <location>
        <begin position="1130"/>
        <end position="1180"/>
    </location>
</feature>
<dbReference type="FunFam" id="1.20.140.10:FF:000013">
    <property type="entry name" value="Acyl-coenzyme A oxidase"/>
    <property type="match status" value="1"/>
</dbReference>
<evidence type="ECO:0000256" key="16">
    <source>
        <dbReference type="PROSITE-ProRule" id="PRU00500"/>
    </source>
</evidence>
<dbReference type="SMART" id="SM00131">
    <property type="entry name" value="KU"/>
    <property type="match status" value="10"/>
</dbReference>
<feature type="domain" description="BPTI/Kunitz inhibitor" evidence="17">
    <location>
        <begin position="1418"/>
        <end position="1468"/>
    </location>
</feature>
<comment type="subcellular location">
    <subcellularLocation>
        <location evidence="2">Peroxisome</location>
    </subcellularLocation>
</comment>
<feature type="domain" description="BPTI/Kunitz inhibitor" evidence="17">
    <location>
        <begin position="2962"/>
        <end position="3012"/>
    </location>
</feature>
<dbReference type="InterPro" id="IPR028150">
    <property type="entry name" value="Lustrin_cystein"/>
</dbReference>
<evidence type="ECO:0000256" key="9">
    <source>
        <dbReference type="ARBA" id="ARBA00022832"/>
    </source>
</evidence>
<evidence type="ECO:0000259" key="17">
    <source>
        <dbReference type="PROSITE" id="PS50279"/>
    </source>
</evidence>
<dbReference type="InterPro" id="IPR006150">
    <property type="entry name" value="Cys_repeat_1"/>
</dbReference>
<dbReference type="InterPro" id="IPR029320">
    <property type="entry name" value="Acyl-CoA_ox_N"/>
</dbReference>
<keyword evidence="10" id="KW-0067">ATP-binding</keyword>
<dbReference type="GO" id="GO:0071949">
    <property type="term" value="F:FAD binding"/>
    <property type="evidence" value="ECO:0007669"/>
    <property type="project" value="InterPro"/>
</dbReference>
<dbReference type="PANTHER" id="PTHR10909">
    <property type="entry name" value="ELECTRON TRANSPORT OXIDOREDUCTASE"/>
    <property type="match status" value="1"/>
</dbReference>
<dbReference type="GO" id="GO:0003997">
    <property type="term" value="F:acyl-CoA oxidase activity"/>
    <property type="evidence" value="ECO:0007669"/>
    <property type="project" value="InterPro"/>
</dbReference>
<sequence length="3372" mass="380878">MVNNYIQKGDNPDLTELREKASFNTEELCVFLAGSKSKLEKRRRIHKFVESKPELKDAKQLAFMTRSELMENEQRKKMYMMEYASEIVDISNLEDMYFYNDAVHNQDGQPFSLHSGMFIPCLEAQADDEQRKIWLKKANNYEINGTYAQTEMGHGTNLRKLETTATFDLEKDEFVINTPTITATKWWPGNLGKNANVCIVAAQTWIKGKCYGTNNFIVQLRDFETHEPLPGIIIGDIGPKFGYQQNDNGFCRFNNVRIPRRNMLMKHVKVDRKGNFIKPVHEKISYSAMLYVRAVIINLLGEGLAKAVTIGVRYSSIRKQGELDDPKNEVRVLEYTTQQYRLFPQIARAIAFMCLGKNIAQLYFTLLEDIQSGNTSYMTDLHELLCGIKAVVTHEVSLGIEQCRMSCGGHGFSQASGFPYIYGAYVCACTYEGENMVMLLQCAGGIIKSANKVLTGKENELSSIFKYLGEKGKKKSTISGDNITIEEYIECLEVNAKKQIFDGFKQFTECTLNGMNKKKAVNECAIPLTKSARRHTKLYIAKSFSKAVTNLSPGSLKNVLLKVLELYLAYEVTESPSGIILEGFLDNAQMSLISKRIKILLSQLKNDAVSIVDSFDLTDRQLNSVLGRRDGHVYDNLLKWAQESELNKTNVLPSHHKYMGKFKSMKRSLALFIINYFLISCITCLDVDPCKRQPFRGRCPVSSNGIQARSQFVLRYYLRNGECVSYPYGHCANDENEPKLYRYKEECQEACIDKKETEIISHSNKDSPIRFSPTKTIINGNNNVEETYETNKSIIETSSSKILTKCEKERIISKDVFKLECDSDGNYKMLQCNAEKQECFCVDEMGKEIPYSRSSPNGVAPDCTTIIKVEKKLFNKCTGKSVYGPCKANLTRWYFEESENKCKSFQYSGCGSNGNNYENELACIDRCIPKKTTTSSEDESHTTISKINTNTICSLPKERGPCDRYDLRFYYNKDLNECKYFFYGGCEGNSNNFIKVEDCEATCGGKPSQTQELLPKNPNNITPEPKIFQTITTKKIHIETTFSQKPIITTTEYPFTENRCLPPKDSGNCNGNFVRWYWNNERKICETFSYSGCAGNSNNFANREECLSICHINAASKDNENEILNPFDVCSHKIDQGECGGNFLRWAFDKKSGNCIKMRYTGCMGNGNNFATEEDCARKCIPGRKPTQQSPACFHSIDVGDCDGVFPRFGYDKNTNECKQYTYSGCNGSPNNFGTYQDCAEACIRLSCPPVTNCDLTRCHILQDVNGCSSCNCPPIVNKNPVINPPPFPIPTKNSNNCPVVDASSCVEPCMIFFNRIGCQECVCPKVPTTEIPIVKSTTNSVIPIVKTSTSSEIVRNKVDAKIQNTLTSQKPIIEKEKPTFQSPSSFEPKKNNEDINSIDNGFVPIVPSFKDVVGDKCTLPVDPGPCKDFIERWYFNINTGLCEPFKFGGCGGSKNHFFTRHECEVHCARFASITSLAPHKNIISLQKNIIKPPPLSILHSPNTFNNTILIPPKITIKPIIKKNENNNVILKKDDFQNNNEIKKIFNNNKSSIPTSTFLRNPVVINVIKKIQKEEEIRPVDIIEKNDSEETAEIKQQLVSRGIWIPESMVSNNNKLPVQPTISMVEETTNSFDKETLSTVKTKLNDQSLEILSDSSNQLMWIQNVNPKTGEIKKIHPDEIKPLINGAIGSVMWVKRWNNNLNKYELINPSQYAFEEYQKRLKLDEKDSLQINIPSSSMMPAINFTPQWTTTNLNIFKNNHKSEILSNEMTFENKININKSQENTPTTNNQTIISFENISLLNKNSLFIPTPKQFPLNTINSEQKPIILDNNQTNNNSQVMWINVWNEETKSKEIIGISKDLLQKSTTRIVLESVTVAPGKILKPPTNENISLLTSKNQDNLEKDIVFNFIKNIEKNNDNMNEITSIIPIKKIISTTNKPILIKDEKIDSKNSIIFKNEKTDIPLINISNYNFTTLIEKFSTKLPIPIDIKSNKPNIYATKMPDISPLVTIFEEMVISDDSIYYLTNDKKNKKNNDSFMPFDKSKQSFNEEISISKIILPENKKLIESTIENVSFEKEENLDKKELTTEIPPQLLNKLFFKNNTMIKEKGERLETKTDKPMSKVYLTTLPFEKNYKSLNIETFKKDKLSILHTSTNAPLFNFTEGLSTKQSFISQHTIAPQINTIKPQHNTVQFSQPIKQLNEEIVDICNLPADAGHCFNYIPRWYFNSQKGKCEQFSYGSCGGNKNNFFDKNSCEAKCITVILPKVFSSLPKECTYERDEGFGGEYHPKYYFNFKNLHCEQMIYQGQGGNDNRFDNKIKCENICINRINENNNKLRPLPVQQPSTFVPQSKSTEKWNNNNTLNLFNNNVKGIKIAESVDNNGNTGKTAPIKMIETETSQISVPVPSLENYQQQYNAKPYQTTENVNIPESHHSSIEIKSTTVPENGGYPEVSLISSQSTDVTNIPQTTTLLTTQSYETTENIKNEEIKSTTLEKEVEAHIDPKNTQTIDIIKKLPEEIKTSKSDILISTTDIPTYVSTIGSEDIKPKFEVNINTVPTVKIIQTTDTPTTVKETIPVVSNTENVNKAIETLTTEHIETELTTELPTILTTNEKQTISTTKLQTEIPTQTQSVVENSIQPQITTTIQTESTDTTEIETKKGEILETTPSSSISPNIPSSGSKIETISKITEIENVSSGDRSIKKLDIRPISPTTTIKNIPTELITEKTTIKLETSTISEPSTHNQSIEDDKDLLETNELSKKDAVENKDEYKANTLTEKIINKVPKEQLPIVKESPDPKINYQNRGGNVINGILNQPISKDSQTLEELIPKIDTRIPVCPNKKPALIDRIGNPLSCLPGKKLCPEKSSCIFNGVNFYCCPSPEDPYDHHVFGGYNGEEIKNGYKPLTKTLNILSIANHEPIKRAKRQSMGLDNIYKSLRFEGAPIKQISRANRLHVNGKMLPICNLEVERGNCGESHVRYFYDARIDQCRMFYYSGCQGNGNNFENQLDCERICKIEVNENSKILKDEKKFLNVCGERMTPFGGENPLVCGNENDSIGCPVGYFCRKSSPFICCPKIVEDNDDINQLTIKDIIAKKTGKDTRFAPKINSTYDLHRSNLPRLRTSSGIVVPSSSNICPDGSDSLKEVLTGKPVDCGTGGDGHPLCPIGYYCSMDSFTNTRLCCKLGSIGTKVYAPINESPFSSQKKNSSKELLTKQELPVNVDVSSTTTESLKPLSIAIPSIIEKKNTQKEYNHMMIKPINKGNNQKEIILEENPKLLIDDTHETNIKHIEDSSILMVDEVAMLEPKKILDKSACYISPSEGRGCREDEPVPKTNLQYFYSLKDKKCKLFFYRGCGGSINRFESKKICEALCMMD</sequence>
<dbReference type="SMART" id="SM00211">
    <property type="entry name" value="TY"/>
    <property type="match status" value="1"/>
</dbReference>
<dbReference type="InterPro" id="IPR036880">
    <property type="entry name" value="Kunitz_BPTI_sf"/>
</dbReference>
<dbReference type="PROSITE" id="PS50279">
    <property type="entry name" value="BPTI_KUNITZ_2"/>
    <property type="match status" value="10"/>
</dbReference>
<feature type="domain" description="BPTI/Kunitz inhibitor" evidence="17">
    <location>
        <begin position="1060"/>
        <end position="1110"/>
    </location>
</feature>
<evidence type="ECO:0000256" key="1">
    <source>
        <dbReference type="ARBA" id="ARBA00001974"/>
    </source>
</evidence>
<evidence type="ECO:0000256" key="15">
    <source>
        <dbReference type="ARBA" id="ARBA00023157"/>
    </source>
</evidence>
<dbReference type="GO" id="GO:0055088">
    <property type="term" value="P:lipid homeostasis"/>
    <property type="evidence" value="ECO:0007669"/>
    <property type="project" value="TreeGrafter"/>
</dbReference>
<dbReference type="InterPro" id="IPR000716">
    <property type="entry name" value="Thyroglobulin_1"/>
</dbReference>
<evidence type="ECO:0000256" key="10">
    <source>
        <dbReference type="ARBA" id="ARBA00022840"/>
    </source>
</evidence>
<dbReference type="CDD" id="cd00109">
    <property type="entry name" value="Kunitz-type"/>
    <property type="match status" value="8"/>
</dbReference>
<dbReference type="Gene3D" id="1.10.540.10">
    <property type="entry name" value="Acyl-CoA dehydrogenase/oxidase, N-terminal domain"/>
    <property type="match status" value="1"/>
</dbReference>
<evidence type="ECO:0000256" key="13">
    <source>
        <dbReference type="ARBA" id="ARBA00023098"/>
    </source>
</evidence>
<evidence type="ECO:0000313" key="20">
    <source>
        <dbReference type="WBParaSite" id="TCONS_00006545.p1"/>
    </source>
</evidence>
<accession>A0AAF5D498</accession>
<evidence type="ECO:0000256" key="14">
    <source>
        <dbReference type="ARBA" id="ARBA00023140"/>
    </source>
</evidence>
<keyword evidence="19" id="KW-1185">Reference proteome</keyword>
<dbReference type="SUPFAM" id="SSF57610">
    <property type="entry name" value="Thyroglobulin type-1 domain"/>
    <property type="match status" value="1"/>
</dbReference>
<keyword evidence="5" id="KW-0285">Flavoprotein</keyword>
<dbReference type="InterPro" id="IPR012258">
    <property type="entry name" value="Acyl-CoA_oxidase"/>
</dbReference>
<dbReference type="GO" id="GO:0033540">
    <property type="term" value="P:fatty acid beta-oxidation using acyl-CoA oxidase"/>
    <property type="evidence" value="ECO:0007669"/>
    <property type="project" value="TreeGrafter"/>
</dbReference>
<dbReference type="WBParaSite" id="TCONS_00006545.p1">
    <property type="protein sequence ID" value="TCONS_00006545.p1"/>
    <property type="gene ID" value="XLOC_004682"/>
</dbReference>
<name>A0AAF5D498_STRER</name>
<feature type="domain" description="BPTI/Kunitz inhibitor" evidence="17">
    <location>
        <begin position="953"/>
        <end position="1003"/>
    </location>
</feature>
<feature type="domain" description="BPTI/Kunitz inhibitor" evidence="17">
    <location>
        <begin position="1193"/>
        <end position="1243"/>
    </location>
</feature>
<keyword evidence="8" id="KW-0274">FAD</keyword>
<dbReference type="GO" id="GO:0005504">
    <property type="term" value="F:fatty acid binding"/>
    <property type="evidence" value="ECO:0007669"/>
    <property type="project" value="TreeGrafter"/>
</dbReference>
<keyword evidence="15 16" id="KW-1015">Disulfide bond</keyword>
<dbReference type="InterPro" id="IPR036250">
    <property type="entry name" value="AcylCo_DH-like_C"/>
</dbReference>
<dbReference type="GO" id="GO:0004867">
    <property type="term" value="F:serine-type endopeptidase inhibitor activity"/>
    <property type="evidence" value="ECO:0007669"/>
    <property type="project" value="UniProtKB-KW"/>
</dbReference>
<dbReference type="SUPFAM" id="SSF47203">
    <property type="entry name" value="Acyl-CoA dehydrogenase C-terminal domain-like"/>
    <property type="match status" value="2"/>
</dbReference>
<dbReference type="Proteomes" id="UP000035681">
    <property type="component" value="Unplaced"/>
</dbReference>
<keyword evidence="11" id="KW-0722">Serine protease inhibitor</keyword>
<dbReference type="Gene3D" id="2.40.110.10">
    <property type="entry name" value="Butyryl-CoA Dehydrogenase, subunit A, domain 2"/>
    <property type="match status" value="1"/>
</dbReference>
<evidence type="ECO:0000256" key="4">
    <source>
        <dbReference type="ARBA" id="ARBA00006288"/>
    </source>
</evidence>
<evidence type="ECO:0000256" key="2">
    <source>
        <dbReference type="ARBA" id="ARBA00004275"/>
    </source>
</evidence>
<proteinExistence type="inferred from homology"/>
<comment type="caution">
    <text evidence="16">Lacks conserved residue(s) required for the propagation of feature annotation.</text>
</comment>
<comment type="pathway">
    <text evidence="3">Lipid metabolism; peroxisomal fatty acid beta-oxidation.</text>
</comment>
<keyword evidence="14" id="KW-0576">Peroxisome</keyword>
<feature type="disulfide bond" evidence="16">
    <location>
        <begin position="832"/>
        <end position="839"/>
    </location>
</feature>
<dbReference type="InterPro" id="IPR002223">
    <property type="entry name" value="Kunitz_BPTI"/>
</dbReference>
<dbReference type="InterPro" id="IPR046373">
    <property type="entry name" value="Acyl-CoA_Oxase/DH_mid-dom_sf"/>
</dbReference>
<dbReference type="FunFam" id="2.40.110.10:FF:000003">
    <property type="entry name" value="Acyl-coenzyme A oxidase"/>
    <property type="match status" value="1"/>
</dbReference>
<dbReference type="Gene3D" id="4.10.800.10">
    <property type="entry name" value="Thyroglobulin type-1"/>
    <property type="match status" value="1"/>
</dbReference>
<comment type="cofactor">
    <cofactor evidence="1">
        <name>FAD</name>
        <dbReference type="ChEBI" id="CHEBI:57692"/>
    </cofactor>
</comment>
<keyword evidence="12" id="KW-0560">Oxidoreductase</keyword>
<dbReference type="Pfam" id="PF22924">
    <property type="entry name" value="ACOX_C_alpha1"/>
    <property type="match status" value="1"/>
</dbReference>
<dbReference type="FunFam" id="4.10.410.10:FF:000020">
    <property type="entry name" value="Collagen, type VI, alpha 3"/>
    <property type="match status" value="2"/>
</dbReference>
<dbReference type="SMART" id="SM00289">
    <property type="entry name" value="WR1"/>
    <property type="match status" value="3"/>
</dbReference>
<reference evidence="20" key="1">
    <citation type="submission" date="2024-02" db="UniProtKB">
        <authorList>
            <consortium name="WormBaseParasite"/>
        </authorList>
    </citation>
    <scope>IDENTIFICATION</scope>
</reference>
<dbReference type="InterPro" id="IPR009100">
    <property type="entry name" value="AcylCoA_DH/oxidase_NM_dom_sf"/>
</dbReference>
<dbReference type="Pfam" id="PF01756">
    <property type="entry name" value="ACOX"/>
    <property type="match status" value="1"/>
</dbReference>
<evidence type="ECO:0000256" key="6">
    <source>
        <dbReference type="ARBA" id="ARBA00022690"/>
    </source>
</evidence>
<dbReference type="Pfam" id="PF00086">
    <property type="entry name" value="Thyroglobulin_1"/>
    <property type="match status" value="1"/>
</dbReference>
<dbReference type="Pfam" id="PF00014">
    <property type="entry name" value="Kunitz_BPTI"/>
    <property type="match status" value="10"/>
</dbReference>
<evidence type="ECO:0000256" key="5">
    <source>
        <dbReference type="ARBA" id="ARBA00022630"/>
    </source>
</evidence>
<dbReference type="PRINTS" id="PR00759">
    <property type="entry name" value="BASICPTASE"/>
</dbReference>
<keyword evidence="13" id="KW-0443">Lipid metabolism</keyword>
<evidence type="ECO:0000256" key="11">
    <source>
        <dbReference type="ARBA" id="ARBA00022900"/>
    </source>
</evidence>
<feature type="domain" description="Thyroglobulin type-1" evidence="18">
    <location>
        <begin position="803"/>
        <end position="863"/>
    </location>
</feature>
<dbReference type="GO" id="GO:0005524">
    <property type="term" value="F:ATP binding"/>
    <property type="evidence" value="ECO:0007669"/>
    <property type="project" value="UniProtKB-KW"/>
</dbReference>
<dbReference type="PANTHER" id="PTHR10909:SF250">
    <property type="entry name" value="PEROXISOMAL ACYL-COENZYME A OXIDASE 1"/>
    <property type="match status" value="1"/>
</dbReference>
<dbReference type="CDD" id="cd00191">
    <property type="entry name" value="TY"/>
    <property type="match status" value="1"/>
</dbReference>
<evidence type="ECO:0000259" key="18">
    <source>
        <dbReference type="PROSITE" id="PS51162"/>
    </source>
</evidence>
<organism evidence="19 20">
    <name type="scientific">Strongyloides stercoralis</name>
    <name type="common">Threadworm</name>
    <dbReference type="NCBI Taxonomy" id="6248"/>
    <lineage>
        <taxon>Eukaryota</taxon>
        <taxon>Metazoa</taxon>
        <taxon>Ecdysozoa</taxon>
        <taxon>Nematoda</taxon>
        <taxon>Chromadorea</taxon>
        <taxon>Rhabditida</taxon>
        <taxon>Tylenchina</taxon>
        <taxon>Panagrolaimomorpha</taxon>
        <taxon>Strongyloidoidea</taxon>
        <taxon>Strongyloididae</taxon>
        <taxon>Strongyloides</taxon>
    </lineage>
</organism>
<dbReference type="InterPro" id="IPR055060">
    <property type="entry name" value="ACOX_C_alpha1"/>
</dbReference>
<keyword evidence="6" id="KW-0646">Protease inhibitor</keyword>